<protein>
    <submittedName>
        <fullName evidence="1">Uncharacterized protein</fullName>
    </submittedName>
</protein>
<evidence type="ECO:0000313" key="1">
    <source>
        <dbReference type="EMBL" id="AHH01771.1"/>
    </source>
</evidence>
<proteinExistence type="predicted"/>
<gene>
    <name evidence="1" type="ORF">pv_204</name>
</gene>
<dbReference type="KEGG" id="vg:18266232"/>
<organism evidence="1 2">
    <name type="scientific">Pithovirus sibericum</name>
    <dbReference type="NCBI Taxonomy" id="1450746"/>
    <lineage>
        <taxon>Viruses</taxon>
        <taxon>Pithoviruses</taxon>
        <taxon>Orthopithovirinae</taxon>
        <taxon>Alphapithovirus</taxon>
        <taxon>Alphapithovirus sibericum</taxon>
    </lineage>
</organism>
<accession>W5S4X5</accession>
<dbReference type="EMBL" id="KF740664">
    <property type="protein sequence ID" value="AHH01771.1"/>
    <property type="molecule type" value="Genomic_DNA"/>
</dbReference>
<evidence type="ECO:0000313" key="2">
    <source>
        <dbReference type="Proteomes" id="UP000202176"/>
    </source>
</evidence>
<reference evidence="1 2" key="1">
    <citation type="journal article" date="2014" name="Proc. Natl. Acad. Sci. U.S.A.">
        <title>Thirty-thousand-year-old distant relative of giant icosahedral DNA viruses with a pandoravirus morphology.</title>
        <authorList>
            <person name="Legendre M."/>
            <person name="Bartoli J."/>
            <person name="Shmakova L."/>
            <person name="Jeudy S."/>
            <person name="Labadie K."/>
            <person name="Adrait A."/>
            <person name="Lescot M."/>
            <person name="Poirot O."/>
            <person name="Bertaux L."/>
            <person name="Bruley C."/>
            <person name="Coute Y."/>
            <person name="Rivkina E."/>
            <person name="Abergel C."/>
            <person name="Claverie J.M."/>
        </authorList>
    </citation>
    <scope>NUCLEOTIDE SEQUENCE [LARGE SCALE GENOMIC DNA]</scope>
    <source>
        <strain evidence="1">P1084-T</strain>
    </source>
</reference>
<keyword evidence="2" id="KW-1185">Reference proteome</keyword>
<dbReference type="RefSeq" id="YP_009001106.1">
    <property type="nucleotide sequence ID" value="NC_023423.1"/>
</dbReference>
<name>W5S4X5_9VIRU</name>
<sequence>MSSLFSLILNSLPFEQVAEICNSGQFPQCDWAERAKIKLEIPPEFFNLYLSRPISGSYRYLELTAISHFLPQFAVSANLKTGKIFGLMESVTGILDAISKGNSEQLRFFFPRVKREIMLELASKLWLGNSQFTTKILYDSKKISISTLKEFFILAGISSPIEENQSLRIQFHDRDHFGYSIDFPDQVIIQNGDIEQIPNTWSKSTILHRMVENGNVKALEQLVPLGLTKRLLHSILRSGKMDFLERFLPLDKKFSGSFFSEEEYYTASHGGNPQMLDFLFSQNDLRNNDEVDWEDMSEKILREAITGFFIHRNLPSTYTFLTKLPLVQSYFPYSLSEGLPIDLIELILNLPTPKYSDRINFSILLEFLKCNLGYINTVFFLLDKIDSDPQISSGIDYVDQSERENFFYDIEHRVSFYPLSVRLIQSRSSGWKTV</sequence>
<dbReference type="GeneID" id="18266232"/>
<dbReference type="Proteomes" id="UP000202176">
    <property type="component" value="Segment"/>
</dbReference>
<dbReference type="OrthoDB" id="40442at10239"/>